<keyword evidence="3" id="KW-1185">Reference proteome</keyword>
<dbReference type="InterPro" id="IPR017900">
    <property type="entry name" value="4Fe4S_Fe_S_CS"/>
</dbReference>
<dbReference type="EMBL" id="CP006670">
    <property type="protein sequence ID" value="EHR77731.1"/>
    <property type="molecule type" value="Genomic_DNA"/>
</dbReference>
<dbReference type="InterPro" id="IPR017896">
    <property type="entry name" value="4Fe4S_Fe-S-bd"/>
</dbReference>
<dbReference type="PaxDb" id="523849-OCC_02657"/>
<dbReference type="Pfam" id="PF12838">
    <property type="entry name" value="Fer4_7"/>
    <property type="match status" value="1"/>
</dbReference>
<protein>
    <submittedName>
        <fullName evidence="2">Iron-sulfur binding protein</fullName>
    </submittedName>
</protein>
<dbReference type="OrthoDB" id="57427at2157"/>
<dbReference type="Gene3D" id="3.30.70.20">
    <property type="match status" value="1"/>
</dbReference>
<organism evidence="2 3">
    <name type="scientific">Thermococcus litoralis (strain ATCC 51850 / DSM 5473 / JCM 8560 / NS-C)</name>
    <dbReference type="NCBI Taxonomy" id="523849"/>
    <lineage>
        <taxon>Archaea</taxon>
        <taxon>Methanobacteriati</taxon>
        <taxon>Methanobacteriota</taxon>
        <taxon>Thermococci</taxon>
        <taxon>Thermococcales</taxon>
        <taxon>Thermococcaceae</taxon>
        <taxon>Thermococcus</taxon>
    </lineage>
</organism>
<dbReference type="GO" id="GO:0016491">
    <property type="term" value="F:oxidoreductase activity"/>
    <property type="evidence" value="ECO:0007669"/>
    <property type="project" value="UniProtKB-ARBA"/>
</dbReference>
<gene>
    <name evidence="2" type="ORF">OCC_02657</name>
</gene>
<dbReference type="KEGG" id="tlt:OCC_02657"/>
<name>H3ZQM4_THELN</name>
<dbReference type="Proteomes" id="UP000015502">
    <property type="component" value="Chromosome"/>
</dbReference>
<dbReference type="AlphaFoldDB" id="H3ZQM4"/>
<dbReference type="STRING" id="523849.OCC_02657"/>
<evidence type="ECO:0000313" key="3">
    <source>
        <dbReference type="Proteomes" id="UP000015502"/>
    </source>
</evidence>
<accession>H3ZQM4</accession>
<feature type="domain" description="4Fe-4S ferredoxin-type" evidence="1">
    <location>
        <begin position="238"/>
        <end position="267"/>
    </location>
</feature>
<dbReference type="PROSITE" id="PS51379">
    <property type="entry name" value="4FE4S_FER_2"/>
    <property type="match status" value="1"/>
</dbReference>
<proteinExistence type="predicted"/>
<dbReference type="PROSITE" id="PS00198">
    <property type="entry name" value="4FE4S_FER_1"/>
    <property type="match status" value="1"/>
</dbReference>
<reference evidence="2 3" key="1">
    <citation type="journal article" date="2012" name="J. Bacteriol.">
        <title>Genome sequence of the model hyperthermophilic archaeon Thermococcus litoralis NS-C.</title>
        <authorList>
            <person name="Gardner A.F."/>
            <person name="Kumar S."/>
            <person name="Perler F.B."/>
        </authorList>
    </citation>
    <scope>NUCLEOTIDE SEQUENCE [LARGE SCALE GENOMIC DNA]</scope>
    <source>
        <strain evidence="3">ATCC 51850 / DSM 5473 / JCM 8560 / NS-C</strain>
    </source>
</reference>
<dbReference type="HOGENOM" id="CLU_074284_0_0_2"/>
<dbReference type="PANTHER" id="PTHR42827">
    <property type="entry name" value="IRON-SULFUR CLUSTER-BINDING PROTEIN-RELATED"/>
    <property type="match status" value="1"/>
</dbReference>
<evidence type="ECO:0000313" key="2">
    <source>
        <dbReference type="EMBL" id="EHR77731.1"/>
    </source>
</evidence>
<sequence>MSLKAKLARKFVYAVFPDVRKYTTLKPAFENSPDSPEGLLVPEVVALHGKPGIHILKMALVLPYLLGTAYYGRRCVTSVRKDPGKGRKTAPQKFFKELESYAKSLGVLKVGYTKLTPELVFSNRTVLFDNAIVLIGEMRKKEIAKAPSVRAGIEVWRTYYRLTRAAYRIAEFLRERGYNAQPDPAVGGSTNFPLLAQKAGLGHIGKHGLLITSENGPSVRIGAVYTDLELPYTDERVWEYEWIPHFCDRCNACVRACPAQAIYITPKRENGREVHIDYKKCAVVFSRTLGCSVCVKECTFTKGSYGKIKGAYEKMTKKEKELGK</sequence>
<dbReference type="PANTHER" id="PTHR42827:SF1">
    <property type="entry name" value="IRON-SULFUR CLUSTER-BINDING PROTEIN"/>
    <property type="match status" value="1"/>
</dbReference>
<evidence type="ECO:0000259" key="1">
    <source>
        <dbReference type="PROSITE" id="PS51379"/>
    </source>
</evidence>
<dbReference type="SUPFAM" id="SSF54862">
    <property type="entry name" value="4Fe-4S ferredoxins"/>
    <property type="match status" value="1"/>
</dbReference>